<dbReference type="AlphaFoldDB" id="A0A0H5PYN6"/>
<dbReference type="SMART" id="SM00530">
    <property type="entry name" value="HTH_XRE"/>
    <property type="match status" value="1"/>
</dbReference>
<dbReference type="Gene3D" id="1.10.260.40">
    <property type="entry name" value="lambda repressor-like DNA-binding domains"/>
    <property type="match status" value="1"/>
</dbReference>
<dbReference type="SUPFAM" id="SSF47413">
    <property type="entry name" value="lambda repressor-like DNA-binding domains"/>
    <property type="match status" value="1"/>
</dbReference>
<accession>A0A0H5PYN6</accession>
<reference evidence="3" key="1">
    <citation type="submission" date="2015-06" db="EMBL/GenBank/DDBJ databases">
        <authorList>
            <person name="Joergensen T."/>
        </authorList>
    </citation>
    <scope>NUCLEOTIDE SEQUENCE</scope>
    <source>
        <strain evidence="3">RGRH0227</strain>
    </source>
</reference>
<name>A0A0H5PYN6_9ZZZZ</name>
<proteinExistence type="predicted"/>
<dbReference type="EMBL" id="LN852900">
    <property type="protein sequence ID" value="CRY94290.1"/>
    <property type="molecule type" value="Genomic_DNA"/>
</dbReference>
<dbReference type="PANTHER" id="PTHR46797">
    <property type="entry name" value="HTH-TYPE TRANSCRIPTIONAL REGULATOR"/>
    <property type="match status" value="1"/>
</dbReference>
<evidence type="ECO:0000256" key="1">
    <source>
        <dbReference type="ARBA" id="ARBA00023125"/>
    </source>
</evidence>
<feature type="domain" description="HTH cro/C1-type" evidence="2">
    <location>
        <begin position="12"/>
        <end position="66"/>
    </location>
</feature>
<sequence length="81" mass="9060">MEKASCPFGKVLVRTRQRLGITQYQLAKRTGRSVQHLSQIEHGKSEPRISTVIMLAKALGVDVGDFVREVALELELEKPLT</sequence>
<dbReference type="InterPro" id="IPR001387">
    <property type="entry name" value="Cro/C1-type_HTH"/>
</dbReference>
<evidence type="ECO:0000259" key="2">
    <source>
        <dbReference type="PROSITE" id="PS50943"/>
    </source>
</evidence>
<dbReference type="PANTHER" id="PTHR46797:SF1">
    <property type="entry name" value="METHYLPHOSPHONATE SYNTHASE"/>
    <property type="match status" value="1"/>
</dbReference>
<dbReference type="GO" id="GO:0003677">
    <property type="term" value="F:DNA binding"/>
    <property type="evidence" value="ECO:0007669"/>
    <property type="project" value="UniProtKB-KW"/>
</dbReference>
<dbReference type="GO" id="GO:0003700">
    <property type="term" value="F:DNA-binding transcription factor activity"/>
    <property type="evidence" value="ECO:0007669"/>
    <property type="project" value="TreeGrafter"/>
</dbReference>
<dbReference type="InterPro" id="IPR010982">
    <property type="entry name" value="Lambda_DNA-bd_dom_sf"/>
</dbReference>
<protein>
    <recommendedName>
        <fullName evidence="2">HTH cro/C1-type domain-containing protein</fullName>
    </recommendedName>
</protein>
<dbReference type="Pfam" id="PF01381">
    <property type="entry name" value="HTH_3"/>
    <property type="match status" value="1"/>
</dbReference>
<reference evidence="3" key="2">
    <citation type="submission" date="2015-07" db="EMBL/GenBank/DDBJ databases">
        <title>Plasmids, circular viruses and viroids from rat gut.</title>
        <authorList>
            <person name="Jorgensen T.J."/>
            <person name="Hansen M.A."/>
            <person name="Xu Z."/>
            <person name="Tabak M.A."/>
            <person name="Sorensen S.J."/>
            <person name="Hansen L.H."/>
        </authorList>
    </citation>
    <scope>NUCLEOTIDE SEQUENCE</scope>
    <source>
        <strain evidence="3">RGRH0227</strain>
    </source>
</reference>
<evidence type="ECO:0000313" key="3">
    <source>
        <dbReference type="EMBL" id="CRY94290.1"/>
    </source>
</evidence>
<organism evidence="3">
    <name type="scientific">uncultured prokaryote</name>
    <dbReference type="NCBI Taxonomy" id="198431"/>
    <lineage>
        <taxon>unclassified sequences</taxon>
        <taxon>environmental samples</taxon>
    </lineage>
</organism>
<dbReference type="PROSITE" id="PS50943">
    <property type="entry name" value="HTH_CROC1"/>
    <property type="match status" value="1"/>
</dbReference>
<keyword evidence="1" id="KW-0238">DNA-binding</keyword>
<dbReference type="CDD" id="cd00093">
    <property type="entry name" value="HTH_XRE"/>
    <property type="match status" value="1"/>
</dbReference>
<dbReference type="InterPro" id="IPR050807">
    <property type="entry name" value="TransReg_Diox_bact_type"/>
</dbReference>